<evidence type="ECO:0000313" key="1">
    <source>
        <dbReference type="EMBL" id="AFC29655.1"/>
    </source>
</evidence>
<dbReference type="RefSeq" id="WP_014369922.1">
    <property type="nucleotide sequence ID" value="NC_016935.1"/>
</dbReference>
<evidence type="ECO:0008006" key="3">
    <source>
        <dbReference type="Google" id="ProtNLM"/>
    </source>
</evidence>
<protein>
    <recommendedName>
        <fullName evidence="3">Cytoplasmic protein</fullName>
    </recommendedName>
</protein>
<proteinExistence type="predicted"/>
<sequence length="157" mass="18310">MLRSFDYTLDYAHLDLRKHPELYRIGRGEQGVLLVEPYKSEMLPHWRFKTPELARASSDKIYAMFLGYKAAGDFVGMDMARKFLQMGYTRARRYANHPGGRKYSKEDGTVLPYGLDPLKAEAAAIFKAKWNLAKSDEDYLRMKREHQARWESGHDTK</sequence>
<dbReference type="Pfam" id="PF14328">
    <property type="entry name" value="DUF4385"/>
    <property type="match status" value="1"/>
</dbReference>
<keyword evidence="2" id="KW-1185">Reference proteome</keyword>
<dbReference type="KEGG" id="pmq:PM3016_2779"/>
<dbReference type="Proteomes" id="UP000007523">
    <property type="component" value="Chromosome"/>
</dbReference>
<dbReference type="InterPro" id="IPR025494">
    <property type="entry name" value="DUF4385"/>
</dbReference>
<dbReference type="EMBL" id="CP003235">
    <property type="protein sequence ID" value="AFC29655.1"/>
    <property type="molecule type" value="Genomic_DNA"/>
</dbReference>
<name>H6NJH5_9BACL</name>
<dbReference type="AlphaFoldDB" id="H6NJH5"/>
<organism evidence="1 2">
    <name type="scientific">Paenibacillus mucilaginosus 3016</name>
    <dbReference type="NCBI Taxonomy" id="1116391"/>
    <lineage>
        <taxon>Bacteria</taxon>
        <taxon>Bacillati</taxon>
        <taxon>Bacillota</taxon>
        <taxon>Bacilli</taxon>
        <taxon>Bacillales</taxon>
        <taxon>Paenibacillaceae</taxon>
        <taxon>Paenibacillus</taxon>
    </lineage>
</organism>
<reference evidence="1 2" key="1">
    <citation type="journal article" date="2012" name="J. Bacteriol.">
        <title>Complete Genome Sequence of Paenibacillus mucilaginosus 3016, a Bacterium Functional as Microbial Fertilizer.</title>
        <authorList>
            <person name="Ma M."/>
            <person name="Wang Z."/>
            <person name="Li L."/>
            <person name="Jiang X."/>
            <person name="Guan D."/>
            <person name="Cao F."/>
            <person name="Chen H."/>
            <person name="Wang X."/>
            <person name="Shen D."/>
            <person name="Du B."/>
            <person name="Li J."/>
        </authorList>
    </citation>
    <scope>NUCLEOTIDE SEQUENCE [LARGE SCALE GENOMIC DNA]</scope>
    <source>
        <strain evidence="1 2">3016</strain>
    </source>
</reference>
<evidence type="ECO:0000313" key="2">
    <source>
        <dbReference type="Proteomes" id="UP000007523"/>
    </source>
</evidence>
<gene>
    <name evidence="1" type="ORF">PM3016_2779</name>
</gene>
<dbReference type="STRING" id="1116391.PM3016_2779"/>
<accession>H6NJH5</accession>
<dbReference type="HOGENOM" id="CLU_079668_2_1_9"/>